<evidence type="ECO:0000313" key="2">
    <source>
        <dbReference type="EMBL" id="CAD8089168.1"/>
    </source>
</evidence>
<evidence type="ECO:0000313" key="3">
    <source>
        <dbReference type="Proteomes" id="UP000688137"/>
    </source>
</evidence>
<keyword evidence="3" id="KW-1185">Reference proteome</keyword>
<evidence type="ECO:0000256" key="1">
    <source>
        <dbReference type="SAM" id="Coils"/>
    </source>
</evidence>
<keyword evidence="1" id="KW-0175">Coiled coil</keyword>
<protein>
    <submittedName>
        <fullName evidence="2">Uncharacterized protein</fullName>
    </submittedName>
</protein>
<accession>A0A8S1N8Y8</accession>
<reference evidence="2" key="1">
    <citation type="submission" date="2021-01" db="EMBL/GenBank/DDBJ databases">
        <authorList>
            <consortium name="Genoscope - CEA"/>
            <person name="William W."/>
        </authorList>
    </citation>
    <scope>NUCLEOTIDE SEQUENCE</scope>
</reference>
<dbReference type="EMBL" id="CAJJDM010000086">
    <property type="protein sequence ID" value="CAD8089168.1"/>
    <property type="molecule type" value="Genomic_DNA"/>
</dbReference>
<comment type="caution">
    <text evidence="2">The sequence shown here is derived from an EMBL/GenBank/DDBJ whole genome shotgun (WGS) entry which is preliminary data.</text>
</comment>
<dbReference type="OMA" id="FESMAMF"/>
<gene>
    <name evidence="2" type="ORF">PPRIM_AZ9-3.1.T0830032</name>
</gene>
<name>A0A8S1N8Y8_PARPR</name>
<sequence>MTEYYVLKKSLQTFENYGKTQEIRQQLLQGDTQVLKNIITLLIAILKDPKTDPIMMLQAVRFSKDCMETFNDDFISQFQLEVLPYFESMAMFEYKSEAHDRGQFYFSKEPDPYTAKLGNTLLHLVLECIWVWAKWFPMDPDCLKVSCYRITLEKLCILGVRFNKILYFNKLLIKRHLPECMVPMKIIQELRRAVKLDLQQTFGNGSSSIIIQQRLSQLLPQEMARDESQEVFYSDMIRRLYRQHLKNERKQVPKKSGQDESFVYMPEEKENNIQNQQMLQLNAIIQKTQSDFMSTIIQKQELQKQLKEQQEKIKVMQQRIEIQDERLKYYEGERPLRSQFFQSRFVQSNNQSVQQSFIQQQQHS</sequence>
<dbReference type="AlphaFoldDB" id="A0A8S1N8Y8"/>
<proteinExistence type="predicted"/>
<organism evidence="2 3">
    <name type="scientific">Paramecium primaurelia</name>
    <dbReference type="NCBI Taxonomy" id="5886"/>
    <lineage>
        <taxon>Eukaryota</taxon>
        <taxon>Sar</taxon>
        <taxon>Alveolata</taxon>
        <taxon>Ciliophora</taxon>
        <taxon>Intramacronucleata</taxon>
        <taxon>Oligohymenophorea</taxon>
        <taxon>Peniculida</taxon>
        <taxon>Parameciidae</taxon>
        <taxon>Paramecium</taxon>
    </lineage>
</organism>
<dbReference type="Proteomes" id="UP000688137">
    <property type="component" value="Unassembled WGS sequence"/>
</dbReference>
<feature type="coiled-coil region" evidence="1">
    <location>
        <begin position="292"/>
        <end position="326"/>
    </location>
</feature>